<dbReference type="SUPFAM" id="SSF53720">
    <property type="entry name" value="ALDH-like"/>
    <property type="match status" value="1"/>
</dbReference>
<reference evidence="1 2" key="1">
    <citation type="submission" date="2018-02" db="EMBL/GenBank/DDBJ databases">
        <title>The draft genome of Sphingobacterium gobiense H7.</title>
        <authorList>
            <person name="Li L."/>
            <person name="Liu L."/>
            <person name="Zhang X."/>
            <person name="Wang T."/>
            <person name="Liang L."/>
        </authorList>
    </citation>
    <scope>NUCLEOTIDE SEQUENCE [LARGE SCALE GENOMIC DNA]</scope>
    <source>
        <strain evidence="1 2">ACCC 05757</strain>
    </source>
</reference>
<dbReference type="OrthoDB" id="1522941at2"/>
<evidence type="ECO:0000313" key="2">
    <source>
        <dbReference type="Proteomes" id="UP000238642"/>
    </source>
</evidence>
<proteinExistence type="predicted"/>
<dbReference type="Proteomes" id="UP000238642">
    <property type="component" value="Unassembled WGS sequence"/>
</dbReference>
<dbReference type="InterPro" id="IPR016161">
    <property type="entry name" value="Ald_DH/histidinol_DH"/>
</dbReference>
<dbReference type="RefSeq" id="WP_105723253.1">
    <property type="nucleotide sequence ID" value="NZ_PVBS01000001.1"/>
</dbReference>
<gene>
    <name evidence="1" type="ORF">C5749_04110</name>
</gene>
<name>A0A2S9JTH3_9SPHI</name>
<accession>A0A2S9JTH3</accession>
<sequence>MTQKQRIEAFVALGELLASDQEKIGRMLQHASIKNPWYTTENTKKQLQALSSNLTLEKLMRWLAPYPDIQADKTVGLILAGNIPLVGFHDILSVLVAGFNAQVKCSSDDAGLTTFVLNELIEIEPAFAEKIQFVDRLQEYDLIIATGSNNSSRYFDYYFGKKPHIIRKNRNSIAILTGTESPEQLKALGFDIFDYFGLGCRSVSKLYIPRDYNFNSFFEAIAYFSSVKEHYKYVNNYDYNKSIYLINGDKHLDNGFILLKEDTRLASPLATVFYEEYDQIHEVVAQLETKANQIQCVVTEATIETSIPTFLLGGSQCPSLTDYADGVDVLEFLFQYGK</sequence>
<dbReference type="EMBL" id="PVBS01000001">
    <property type="protein sequence ID" value="PRD56441.1"/>
    <property type="molecule type" value="Genomic_DNA"/>
</dbReference>
<organism evidence="1 2">
    <name type="scientific">Sphingobacterium gobiense</name>
    <dbReference type="NCBI Taxonomy" id="1382456"/>
    <lineage>
        <taxon>Bacteria</taxon>
        <taxon>Pseudomonadati</taxon>
        <taxon>Bacteroidota</taxon>
        <taxon>Sphingobacteriia</taxon>
        <taxon>Sphingobacteriales</taxon>
        <taxon>Sphingobacteriaceae</taxon>
        <taxon>Sphingobacterium</taxon>
    </lineage>
</organism>
<keyword evidence="2" id="KW-1185">Reference proteome</keyword>
<comment type="caution">
    <text evidence="1">The sequence shown here is derived from an EMBL/GenBank/DDBJ whole genome shotgun (WGS) entry which is preliminary data.</text>
</comment>
<protein>
    <submittedName>
        <fullName evidence="1">Acyl-CoA reductase</fullName>
    </submittedName>
</protein>
<evidence type="ECO:0000313" key="1">
    <source>
        <dbReference type="EMBL" id="PRD56441.1"/>
    </source>
</evidence>
<dbReference type="AlphaFoldDB" id="A0A2S9JTH3"/>
<dbReference type="GO" id="GO:0016491">
    <property type="term" value="F:oxidoreductase activity"/>
    <property type="evidence" value="ECO:0007669"/>
    <property type="project" value="InterPro"/>
</dbReference>